<protein>
    <recommendedName>
        <fullName evidence="3">Restriction endonuclease NotI</fullName>
    </recommendedName>
</protein>
<evidence type="ECO:0008006" key="3">
    <source>
        <dbReference type="Google" id="ProtNLM"/>
    </source>
</evidence>
<gene>
    <name evidence="1" type="ORF">ACFSNB_14355</name>
</gene>
<proteinExistence type="predicted"/>
<keyword evidence="2" id="KW-1185">Reference proteome</keyword>
<dbReference type="RefSeq" id="WP_377317751.1">
    <property type="nucleotide sequence ID" value="NZ_JBHUIY010000033.1"/>
</dbReference>
<organism evidence="1 2">
    <name type="scientific">Phaeospirillum tilakii</name>
    <dbReference type="NCBI Taxonomy" id="741673"/>
    <lineage>
        <taxon>Bacteria</taxon>
        <taxon>Pseudomonadati</taxon>
        <taxon>Pseudomonadota</taxon>
        <taxon>Alphaproteobacteria</taxon>
        <taxon>Rhodospirillales</taxon>
        <taxon>Rhodospirillaceae</taxon>
        <taxon>Phaeospirillum</taxon>
    </lineage>
</organism>
<reference evidence="2" key="1">
    <citation type="journal article" date="2019" name="Int. J. Syst. Evol. Microbiol.">
        <title>The Global Catalogue of Microorganisms (GCM) 10K type strain sequencing project: providing services to taxonomists for standard genome sequencing and annotation.</title>
        <authorList>
            <consortium name="The Broad Institute Genomics Platform"/>
            <consortium name="The Broad Institute Genome Sequencing Center for Infectious Disease"/>
            <person name="Wu L."/>
            <person name="Ma J."/>
        </authorList>
    </citation>
    <scope>NUCLEOTIDE SEQUENCE [LARGE SCALE GENOMIC DNA]</scope>
    <source>
        <strain evidence="2">KCTC 15012</strain>
    </source>
</reference>
<dbReference type="EMBL" id="JBHUIY010000033">
    <property type="protein sequence ID" value="MFD2234992.1"/>
    <property type="molecule type" value="Genomic_DNA"/>
</dbReference>
<name>A0ABW5CG91_9PROT</name>
<evidence type="ECO:0000313" key="1">
    <source>
        <dbReference type="EMBL" id="MFD2234992.1"/>
    </source>
</evidence>
<comment type="caution">
    <text evidence="1">The sequence shown here is derived from an EMBL/GenBank/DDBJ whole genome shotgun (WGS) entry which is preliminary data.</text>
</comment>
<dbReference type="Proteomes" id="UP001597296">
    <property type="component" value="Unassembled WGS sequence"/>
</dbReference>
<sequence length="284" mass="31545">MNRIVEFYGHTVGTPATDWARILQDENCDFTTQRCTKNRKSNSSIMIGTCSVLHGKKAPKPIIICPSRLAQQKKVFVACLGLLTGKLPGDELHLIPEVKIAGGSVDYFLVAARGTAIIDFVGIELQSLDTTGTIWPERQRLVREFGMTPSDDAETVEKACGINWKHTAKTTLMQIHHKVETFQNVGKKLVLVLQDCLLDYMRKEFRFSHFKDPADPAHALHIHAYNLTKPQDAGYALELARTVSTDMAGIAQCLALQANACWTLDDLHRVLAEKMKAETKIGTA</sequence>
<accession>A0ABW5CG91</accession>
<evidence type="ECO:0000313" key="2">
    <source>
        <dbReference type="Proteomes" id="UP001597296"/>
    </source>
</evidence>